<keyword evidence="6" id="KW-0573">Peptidoglycan synthesis</keyword>
<evidence type="ECO:0000256" key="3">
    <source>
        <dbReference type="ARBA" id="ARBA00022692"/>
    </source>
</evidence>
<keyword evidence="5 6" id="KW-0472">Membrane</keyword>
<evidence type="ECO:0000313" key="7">
    <source>
        <dbReference type="EMBL" id="HEX61705.1"/>
    </source>
</evidence>
<dbReference type="Pfam" id="PF00953">
    <property type="entry name" value="Glycos_transf_4"/>
    <property type="match status" value="1"/>
</dbReference>
<sequence length="362" mass="39422">MEAMIETLGFLLLSAILTAVFYPAFINFLYRFQLKEAINPDVPRTHFVKAGTPTAAGLLPIGVFLILNLLFNLTPQILLLTGVVGAMAALGLAEDLFKIYRKSRLQRTIREKIVPIVTMSDLTWDLYKIVLFPWNAFREVFRALGSQNVGGVATYQKILYQSAVGALLALWLATVGGTGIWLPLLGKLELGVFYVPLVIFAFLFLVNSVSITDGLDGLVGGLLAIALTAVLSLALIYGKNDLATAAGILVGGLLPFLYFNIFPARVFAGNVGALGWAAAFVALFLLLERSFLLLVIGGVFVAEGLSVVIQIAAVKMGRPRVFLMAPLHHHFEIKGWVETKVSMRFWLVGAFLAFLGLFLAFL</sequence>
<feature type="transmembrane region" description="Helical" evidence="6">
    <location>
        <begin position="12"/>
        <end position="30"/>
    </location>
</feature>
<comment type="catalytic activity">
    <reaction evidence="6">
        <text>UDP-N-acetyl-alpha-D-muramoyl-L-alanyl-gamma-D-glutamyl-meso-2,6-diaminopimeloyl-D-alanyl-D-alanine + di-trans,octa-cis-undecaprenyl phosphate = di-trans,octa-cis-undecaprenyl diphospho-N-acetyl-alpha-D-muramoyl-L-alanyl-D-glutamyl-meso-2,6-diaminopimeloyl-D-alanyl-D-alanine + UMP</text>
        <dbReference type="Rhea" id="RHEA:28386"/>
        <dbReference type="ChEBI" id="CHEBI:57865"/>
        <dbReference type="ChEBI" id="CHEBI:60392"/>
        <dbReference type="ChEBI" id="CHEBI:61386"/>
        <dbReference type="ChEBI" id="CHEBI:61387"/>
        <dbReference type="EC" id="2.7.8.13"/>
    </reaction>
</comment>
<dbReference type="PANTHER" id="PTHR22926:SF5">
    <property type="entry name" value="PHOSPHO-N-ACETYLMURAMOYL-PENTAPEPTIDE-TRANSFERASE HOMOLOG"/>
    <property type="match status" value="1"/>
</dbReference>
<comment type="similarity">
    <text evidence="6">Belongs to the glycosyltransferase 4 family. MraY subfamily.</text>
</comment>
<dbReference type="GO" id="GO:0046872">
    <property type="term" value="F:metal ion binding"/>
    <property type="evidence" value="ECO:0007669"/>
    <property type="project" value="UniProtKB-KW"/>
</dbReference>
<evidence type="ECO:0000256" key="5">
    <source>
        <dbReference type="ARBA" id="ARBA00023136"/>
    </source>
</evidence>
<feature type="transmembrane region" description="Helical" evidence="6">
    <location>
        <begin position="77"/>
        <end position="97"/>
    </location>
</feature>
<keyword evidence="2 6" id="KW-0808">Transferase</keyword>
<evidence type="ECO:0000256" key="4">
    <source>
        <dbReference type="ARBA" id="ARBA00022989"/>
    </source>
</evidence>
<dbReference type="GO" id="GO:0071555">
    <property type="term" value="P:cell wall organization"/>
    <property type="evidence" value="ECO:0007669"/>
    <property type="project" value="UniProtKB-KW"/>
</dbReference>
<gene>
    <name evidence="6" type="primary">mraY</name>
    <name evidence="7" type="ORF">ENR01_00915</name>
</gene>
<comment type="cofactor">
    <cofactor evidence="6">
        <name>Mg(2+)</name>
        <dbReference type="ChEBI" id="CHEBI:18420"/>
    </cofactor>
</comment>
<keyword evidence="6" id="KW-0132">Cell division</keyword>
<dbReference type="HAMAP" id="MF_00038">
    <property type="entry name" value="MraY"/>
    <property type="match status" value="1"/>
</dbReference>
<dbReference type="GO" id="GO:0005886">
    <property type="term" value="C:plasma membrane"/>
    <property type="evidence" value="ECO:0007669"/>
    <property type="project" value="UniProtKB-SubCell"/>
</dbReference>
<feature type="transmembrane region" description="Helical" evidence="6">
    <location>
        <begin position="266"/>
        <end position="285"/>
    </location>
</feature>
<feature type="transmembrane region" description="Helical" evidence="6">
    <location>
        <begin position="343"/>
        <end position="361"/>
    </location>
</feature>
<keyword evidence="6" id="KW-1003">Cell membrane</keyword>
<feature type="transmembrane region" description="Helical" evidence="6">
    <location>
        <begin position="190"/>
        <end position="206"/>
    </location>
</feature>
<dbReference type="AlphaFoldDB" id="A0A832E0P1"/>
<dbReference type="EMBL" id="DSPJ01000029">
    <property type="protein sequence ID" value="HEX61705.1"/>
    <property type="molecule type" value="Genomic_DNA"/>
</dbReference>
<comment type="function">
    <text evidence="6">Catalyzes the initial step of the lipid cycle reactions in the biosynthesis of the cell wall peptidoglycan: transfers peptidoglycan precursor phospho-MurNAc-pentapeptide from UDP-MurNAc-pentapeptide onto the lipid carrier undecaprenyl phosphate, yielding undecaprenyl-pyrophosphoryl-MurNAc-pentapeptide, known as lipid I.</text>
</comment>
<organism evidence="7">
    <name type="scientific">candidate division WWE3 bacterium</name>
    <dbReference type="NCBI Taxonomy" id="2053526"/>
    <lineage>
        <taxon>Bacteria</taxon>
        <taxon>Katanobacteria</taxon>
    </lineage>
</organism>
<comment type="pathway">
    <text evidence="6">Cell wall biogenesis; peptidoglycan biosynthesis.</text>
</comment>
<comment type="subcellular location">
    <subcellularLocation>
        <location evidence="6">Cell membrane</location>
        <topology evidence="6">Multi-pass membrane protein</topology>
    </subcellularLocation>
    <subcellularLocation>
        <location evidence="1">Membrane</location>
        <topology evidence="1">Multi-pass membrane protein</topology>
    </subcellularLocation>
</comment>
<dbReference type="GO" id="GO:0008360">
    <property type="term" value="P:regulation of cell shape"/>
    <property type="evidence" value="ECO:0007669"/>
    <property type="project" value="UniProtKB-KW"/>
</dbReference>
<protein>
    <recommendedName>
        <fullName evidence="6">Phospho-N-acetylmuramoyl-pentapeptide-transferase</fullName>
        <ecNumber evidence="6">2.7.8.13</ecNumber>
    </recommendedName>
    <alternativeName>
        <fullName evidence="6">UDP-MurNAc-pentapeptide phosphotransferase</fullName>
    </alternativeName>
</protein>
<dbReference type="PANTHER" id="PTHR22926">
    <property type="entry name" value="PHOSPHO-N-ACETYLMURAMOYL-PENTAPEPTIDE-TRANSFERASE"/>
    <property type="match status" value="1"/>
</dbReference>
<reference evidence="7" key="1">
    <citation type="journal article" date="2020" name="mSystems">
        <title>Genome- and Community-Level Interaction Insights into Carbon Utilization and Element Cycling Functions of Hydrothermarchaeota in Hydrothermal Sediment.</title>
        <authorList>
            <person name="Zhou Z."/>
            <person name="Liu Y."/>
            <person name="Xu W."/>
            <person name="Pan J."/>
            <person name="Luo Z.H."/>
            <person name="Li M."/>
        </authorList>
    </citation>
    <scope>NUCLEOTIDE SEQUENCE [LARGE SCALE GENOMIC DNA]</scope>
    <source>
        <strain evidence="7">SpSt-361</strain>
    </source>
</reference>
<evidence type="ECO:0000256" key="2">
    <source>
        <dbReference type="ARBA" id="ARBA00022679"/>
    </source>
</evidence>
<feature type="transmembrane region" description="Helical" evidence="6">
    <location>
        <begin position="50"/>
        <end position="71"/>
    </location>
</feature>
<keyword evidence="3 6" id="KW-0812">Transmembrane</keyword>
<dbReference type="InterPro" id="IPR000715">
    <property type="entry name" value="Glycosyl_transferase_4"/>
</dbReference>
<name>A0A832E0P1_UNCKA</name>
<evidence type="ECO:0000256" key="6">
    <source>
        <dbReference type="HAMAP-Rule" id="MF_00038"/>
    </source>
</evidence>
<dbReference type="InterPro" id="IPR003524">
    <property type="entry name" value="PNAcMuramoyl-5peptid_Trfase"/>
</dbReference>
<keyword evidence="6" id="KW-0131">Cell cycle</keyword>
<dbReference type="UniPathway" id="UPA00219"/>
<feature type="transmembrane region" description="Helical" evidence="6">
    <location>
        <begin position="291"/>
        <end position="314"/>
    </location>
</feature>
<keyword evidence="6" id="KW-0479">Metal-binding</keyword>
<feature type="transmembrane region" description="Helical" evidence="6">
    <location>
        <begin position="163"/>
        <end position="184"/>
    </location>
</feature>
<keyword evidence="6" id="KW-0961">Cell wall biogenesis/degradation</keyword>
<dbReference type="EC" id="2.7.8.13" evidence="6"/>
<dbReference type="GO" id="GO:0008963">
    <property type="term" value="F:phospho-N-acetylmuramoyl-pentapeptide-transferase activity"/>
    <property type="evidence" value="ECO:0007669"/>
    <property type="project" value="UniProtKB-UniRule"/>
</dbReference>
<evidence type="ECO:0000256" key="1">
    <source>
        <dbReference type="ARBA" id="ARBA00004141"/>
    </source>
</evidence>
<accession>A0A832E0P1</accession>
<dbReference type="GO" id="GO:0009252">
    <property type="term" value="P:peptidoglycan biosynthetic process"/>
    <property type="evidence" value="ECO:0007669"/>
    <property type="project" value="UniProtKB-UniRule"/>
</dbReference>
<comment type="caution">
    <text evidence="7">The sequence shown here is derived from an EMBL/GenBank/DDBJ whole genome shotgun (WGS) entry which is preliminary data.</text>
</comment>
<keyword evidence="4 6" id="KW-1133">Transmembrane helix</keyword>
<keyword evidence="6" id="KW-0133">Cell shape</keyword>
<proteinExistence type="inferred from homology"/>
<feature type="transmembrane region" description="Helical" evidence="6">
    <location>
        <begin position="242"/>
        <end position="259"/>
    </location>
</feature>
<keyword evidence="6" id="KW-0460">Magnesium</keyword>
<dbReference type="GO" id="GO:0051301">
    <property type="term" value="P:cell division"/>
    <property type="evidence" value="ECO:0007669"/>
    <property type="project" value="UniProtKB-KW"/>
</dbReference>
<feature type="transmembrane region" description="Helical" evidence="6">
    <location>
        <begin position="218"/>
        <end position="236"/>
    </location>
</feature>